<evidence type="ECO:0000259" key="9">
    <source>
        <dbReference type="Pfam" id="PF12704"/>
    </source>
</evidence>
<reference evidence="10 11" key="1">
    <citation type="submission" date="2020-08" db="EMBL/GenBank/DDBJ databases">
        <title>Genomic Encyclopedia of Type Strains, Phase IV (KMG-V): Genome sequencing to study the core and pangenomes of soil and plant-associated prokaryotes.</title>
        <authorList>
            <person name="Whitman W."/>
        </authorList>
    </citation>
    <scope>NUCLEOTIDE SEQUENCE [LARGE SCALE GENOMIC DNA]</scope>
    <source>
        <strain evidence="10 11">M8UP14</strain>
    </source>
</reference>
<dbReference type="GO" id="GO:0022857">
    <property type="term" value="F:transmembrane transporter activity"/>
    <property type="evidence" value="ECO:0007669"/>
    <property type="project" value="TreeGrafter"/>
</dbReference>
<feature type="transmembrane region" description="Helical" evidence="7">
    <location>
        <begin position="806"/>
        <end position="826"/>
    </location>
</feature>
<keyword evidence="5 7" id="KW-0472">Membrane</keyword>
<evidence type="ECO:0000256" key="4">
    <source>
        <dbReference type="ARBA" id="ARBA00022989"/>
    </source>
</evidence>
<feature type="transmembrane region" description="Helical" evidence="7">
    <location>
        <begin position="453"/>
        <end position="473"/>
    </location>
</feature>
<evidence type="ECO:0000256" key="3">
    <source>
        <dbReference type="ARBA" id="ARBA00022692"/>
    </source>
</evidence>
<evidence type="ECO:0000256" key="5">
    <source>
        <dbReference type="ARBA" id="ARBA00023136"/>
    </source>
</evidence>
<evidence type="ECO:0000259" key="8">
    <source>
        <dbReference type="Pfam" id="PF02687"/>
    </source>
</evidence>
<dbReference type="PANTHER" id="PTHR30572:SF4">
    <property type="entry name" value="ABC TRANSPORTER PERMEASE YTRF"/>
    <property type="match status" value="1"/>
</dbReference>
<dbReference type="EMBL" id="JACHIP010000002">
    <property type="protein sequence ID" value="MBB5056879.1"/>
    <property type="molecule type" value="Genomic_DNA"/>
</dbReference>
<dbReference type="Pfam" id="PF12704">
    <property type="entry name" value="MacB_PCD"/>
    <property type="match status" value="2"/>
</dbReference>
<evidence type="ECO:0000256" key="2">
    <source>
        <dbReference type="ARBA" id="ARBA00022475"/>
    </source>
</evidence>
<dbReference type="PANTHER" id="PTHR30572">
    <property type="entry name" value="MEMBRANE COMPONENT OF TRANSPORTER-RELATED"/>
    <property type="match status" value="1"/>
</dbReference>
<comment type="caution">
    <text evidence="10">The sequence shown here is derived from an EMBL/GenBank/DDBJ whole genome shotgun (WGS) entry which is preliminary data.</text>
</comment>
<dbReference type="Pfam" id="PF02687">
    <property type="entry name" value="FtsX"/>
    <property type="match status" value="2"/>
</dbReference>
<evidence type="ECO:0000256" key="1">
    <source>
        <dbReference type="ARBA" id="ARBA00004651"/>
    </source>
</evidence>
<evidence type="ECO:0000313" key="10">
    <source>
        <dbReference type="EMBL" id="MBB5056879.1"/>
    </source>
</evidence>
<feature type="transmembrane region" description="Helical" evidence="7">
    <location>
        <begin position="404"/>
        <end position="425"/>
    </location>
</feature>
<feature type="domain" description="ABC3 transporter permease C-terminal" evidence="8">
    <location>
        <begin position="312"/>
        <end position="431"/>
    </location>
</feature>
<proteinExistence type="inferred from homology"/>
<dbReference type="Proteomes" id="UP000540989">
    <property type="component" value="Unassembled WGS sequence"/>
</dbReference>
<keyword evidence="4 7" id="KW-1133">Transmembrane helix</keyword>
<name>A0A7W7ZC38_9BACT</name>
<comment type="similarity">
    <text evidence="6">Belongs to the ABC-4 integral membrane protein family.</text>
</comment>
<dbReference type="GO" id="GO:0005886">
    <property type="term" value="C:plasma membrane"/>
    <property type="evidence" value="ECO:0007669"/>
    <property type="project" value="UniProtKB-SubCell"/>
</dbReference>
<comment type="subcellular location">
    <subcellularLocation>
        <location evidence="1">Cell membrane</location>
        <topology evidence="1">Multi-pass membrane protein</topology>
    </subcellularLocation>
</comment>
<feature type="transmembrane region" description="Helical" evidence="7">
    <location>
        <begin position="775"/>
        <end position="794"/>
    </location>
</feature>
<evidence type="ECO:0000256" key="7">
    <source>
        <dbReference type="SAM" id="Phobius"/>
    </source>
</evidence>
<evidence type="ECO:0000256" key="6">
    <source>
        <dbReference type="ARBA" id="ARBA00038076"/>
    </source>
</evidence>
<dbReference type="InterPro" id="IPR003838">
    <property type="entry name" value="ABC3_permease_C"/>
</dbReference>
<dbReference type="AlphaFoldDB" id="A0A7W7ZC38"/>
<dbReference type="InterPro" id="IPR050250">
    <property type="entry name" value="Macrolide_Exporter_MacB"/>
</dbReference>
<dbReference type="RefSeq" id="WP_184215173.1">
    <property type="nucleotide sequence ID" value="NZ_JACHIP010000002.1"/>
</dbReference>
<feature type="domain" description="MacB-like periplasmic core" evidence="9">
    <location>
        <begin position="23"/>
        <end position="256"/>
    </location>
</feature>
<keyword evidence="11" id="KW-1185">Reference proteome</keyword>
<accession>A0A7W7ZC38</accession>
<keyword evidence="3 7" id="KW-0812">Transmembrane</keyword>
<feature type="transmembrane region" description="Helical" evidence="7">
    <location>
        <begin position="307"/>
        <end position="331"/>
    </location>
</feature>
<evidence type="ECO:0000313" key="11">
    <source>
        <dbReference type="Proteomes" id="UP000540989"/>
    </source>
</evidence>
<organism evidence="10 11">
    <name type="scientific">Granulicella aggregans</name>
    <dbReference type="NCBI Taxonomy" id="474949"/>
    <lineage>
        <taxon>Bacteria</taxon>
        <taxon>Pseudomonadati</taxon>
        <taxon>Acidobacteriota</taxon>
        <taxon>Terriglobia</taxon>
        <taxon>Terriglobales</taxon>
        <taxon>Acidobacteriaceae</taxon>
        <taxon>Granulicella</taxon>
    </lineage>
</organism>
<dbReference type="InterPro" id="IPR017800">
    <property type="entry name" value="ADOP"/>
</dbReference>
<dbReference type="InterPro" id="IPR025857">
    <property type="entry name" value="MacB_PCD"/>
</dbReference>
<feature type="domain" description="MacB-like periplasmic core" evidence="9">
    <location>
        <begin position="459"/>
        <end position="690"/>
    </location>
</feature>
<feature type="transmembrane region" description="Helical" evidence="7">
    <location>
        <begin position="719"/>
        <end position="744"/>
    </location>
</feature>
<keyword evidence="2" id="KW-1003">Cell membrane</keyword>
<sequence>MQNLRQDLTYALRQLRRSPGFAAVAVMTLALGIGANTAIFSLLDQALLRALPVEHPEQLVVLEGTGKAWEGHSSSHGGDTEAYFSYPMYRDLAAQVSPKVMAGLIGTSPSDFDVTFKNASQIASGEVVSGNYFTLLGARAFKGRLLVASDDTAPGANPVAVVSYNFWQAHLGGDSSLVGQTITLNGHPFQVVGIAAPEFHSAVWGELPALFVPMSMLDQAIPGRGARLTNHKDRWMNILGRMAPGVTTEAAQNSLAPLWHALRAEELKALGKRSQRFTDGFLTNSRLLVLPGAQGFSYQRGGLRTPLLVVMAMALLVLVIASVNVGSLLLVRAAGRVREFSLRSALGANQGRILGQLLLEGLLIGTFGGGVGLLLAPIALRALVRQLAGGDDVSMFSSSLDARVLAFNFAAAVGVSLIFSMAPALQLRKPNLTIALRGSNASASGGMLSLRRVIVCLQIGLSVLLLIASGLFVRTMQKLRAVDPGFDATRLVGFTIAPQLAGYTPDRVAALAKHVEETVGALPGVRSVAVDDSSILQGSSSGGNITLEGYTPAPEEEVDAEKSMINPGFFAAMRIPLLAGRSFSEADSATTPLVAIVNEALAKRYYGSARNAVGKRLADGGSNKPVYDTEIVGVVPDFKQTDLRSAVDPSLFLPLEQIPAMRAPARLYFHVRTALPTAETISALRRAMQQLDPALALDNLRTMDEQIDQSLANDRLTELLAISFGLLATLLAGIGLYGVLAYVTAQRTREIGVRIALGSSRAAISGMVLSDVLKLAGISIAIAIPAALGLARLLKSQLFGVSAADPVTFAVVTILVAFVAIVSALLPARRAANVDPIEALRTE</sequence>
<feature type="domain" description="ABC3 transporter permease C-terminal" evidence="8">
    <location>
        <begin position="723"/>
        <end position="836"/>
    </location>
</feature>
<dbReference type="NCBIfam" id="TIGR03434">
    <property type="entry name" value="ADOP"/>
    <property type="match status" value="1"/>
</dbReference>
<feature type="transmembrane region" description="Helical" evidence="7">
    <location>
        <begin position="362"/>
        <end position="384"/>
    </location>
</feature>
<gene>
    <name evidence="10" type="ORF">HDF16_001564</name>
</gene>
<feature type="transmembrane region" description="Helical" evidence="7">
    <location>
        <begin position="21"/>
        <end position="43"/>
    </location>
</feature>
<protein>
    <submittedName>
        <fullName evidence="10">Putative permease</fullName>
    </submittedName>
</protein>